<dbReference type="EMBL" id="CM042033">
    <property type="protein sequence ID" value="KAI3773880.1"/>
    <property type="molecule type" value="Genomic_DNA"/>
</dbReference>
<evidence type="ECO:0000313" key="1">
    <source>
        <dbReference type="EMBL" id="KAI3773880.1"/>
    </source>
</evidence>
<gene>
    <name evidence="1" type="ORF">L1987_48419</name>
</gene>
<reference evidence="2" key="1">
    <citation type="journal article" date="2022" name="Mol. Ecol. Resour.">
        <title>The genomes of chicory, endive, great burdock and yacon provide insights into Asteraceae palaeo-polyploidization history and plant inulin production.</title>
        <authorList>
            <person name="Fan W."/>
            <person name="Wang S."/>
            <person name="Wang H."/>
            <person name="Wang A."/>
            <person name="Jiang F."/>
            <person name="Liu H."/>
            <person name="Zhao H."/>
            <person name="Xu D."/>
            <person name="Zhang Y."/>
        </authorList>
    </citation>
    <scope>NUCLEOTIDE SEQUENCE [LARGE SCALE GENOMIC DNA]</scope>
    <source>
        <strain evidence="2">cv. Yunnan</strain>
    </source>
</reference>
<evidence type="ECO:0000313" key="2">
    <source>
        <dbReference type="Proteomes" id="UP001056120"/>
    </source>
</evidence>
<organism evidence="1 2">
    <name type="scientific">Smallanthus sonchifolius</name>
    <dbReference type="NCBI Taxonomy" id="185202"/>
    <lineage>
        <taxon>Eukaryota</taxon>
        <taxon>Viridiplantae</taxon>
        <taxon>Streptophyta</taxon>
        <taxon>Embryophyta</taxon>
        <taxon>Tracheophyta</taxon>
        <taxon>Spermatophyta</taxon>
        <taxon>Magnoliopsida</taxon>
        <taxon>eudicotyledons</taxon>
        <taxon>Gunneridae</taxon>
        <taxon>Pentapetalae</taxon>
        <taxon>asterids</taxon>
        <taxon>campanulids</taxon>
        <taxon>Asterales</taxon>
        <taxon>Asteraceae</taxon>
        <taxon>Asteroideae</taxon>
        <taxon>Heliantheae alliance</taxon>
        <taxon>Millerieae</taxon>
        <taxon>Smallanthus</taxon>
    </lineage>
</organism>
<proteinExistence type="predicted"/>
<keyword evidence="2" id="KW-1185">Reference proteome</keyword>
<reference evidence="1 2" key="2">
    <citation type="journal article" date="2022" name="Mol. Ecol. Resour.">
        <title>The genomes of chicory, endive, great burdock and yacon provide insights into Asteraceae paleo-polyploidization history and plant inulin production.</title>
        <authorList>
            <person name="Fan W."/>
            <person name="Wang S."/>
            <person name="Wang H."/>
            <person name="Wang A."/>
            <person name="Jiang F."/>
            <person name="Liu H."/>
            <person name="Zhao H."/>
            <person name="Xu D."/>
            <person name="Zhang Y."/>
        </authorList>
    </citation>
    <scope>NUCLEOTIDE SEQUENCE [LARGE SCALE GENOMIC DNA]</scope>
    <source>
        <strain evidence="2">cv. Yunnan</strain>
        <tissue evidence="1">Leaves</tissue>
    </source>
</reference>
<accession>A0ACB9FRY2</accession>
<name>A0ACB9FRY2_9ASTR</name>
<dbReference type="Proteomes" id="UP001056120">
    <property type="component" value="Linkage Group LG16"/>
</dbReference>
<comment type="caution">
    <text evidence="1">The sequence shown here is derived from an EMBL/GenBank/DDBJ whole genome shotgun (WGS) entry which is preliminary data.</text>
</comment>
<protein>
    <submittedName>
        <fullName evidence="1">Uncharacterized protein</fullName>
    </submittedName>
</protein>
<sequence>MGRKEKGETPLQNSSFNPNPSHFIFLRKNTRERERERSAWEENRKEKTQGLGNHPTPPFQRIAIEIGPVEVSIASDSESLHVSGLNQIKIRFLHMKLETNHVFELKNDKGRCLTDPPIRKLRIMAGGGRTGRRGGRTGRVGRPPLKQRQEEEESVHAERTESVHETDVTPTRNNSPGPIQLEPEVRDAIAREVVLTLKKVLPDLLSEAIKKSKEEDEGDNEEKVYDSDGDEIKIGSSNRGCTYKGFKDGDPPKFDGSKDSVATLEWIERMSAVINISECRPDQAN</sequence>